<dbReference type="AlphaFoldDB" id="Q6ZEE4"/>
<dbReference type="KEGG" id="syn:slr7054"/>
<dbReference type="EnsemblBacteria" id="BAD01956">
    <property type="protein sequence ID" value="BAD01956"/>
    <property type="gene ID" value="BAD01956"/>
</dbReference>
<dbReference type="EMBL" id="AP004311">
    <property type="protein sequence ID" value="BAD01956.1"/>
    <property type="molecule type" value="Genomic_DNA"/>
</dbReference>
<evidence type="ECO:0000313" key="1">
    <source>
        <dbReference type="EMBL" id="BAD01956.1"/>
    </source>
</evidence>
<name>Q6ZEE4_SYNY3</name>
<dbReference type="IntAct" id="Q6ZEE4">
    <property type="interactions" value="1"/>
</dbReference>
<geneLocation type="plasmid" evidence="1 2">
    <name>pSYSA</name>
</geneLocation>
<protein>
    <submittedName>
        <fullName evidence="1">Uncharacterized protein</fullName>
    </submittedName>
</protein>
<sequence>MYIHLKRGLTFPCFGHIRGSAPMANSDFTLATFRIQASQWDSFKQWAKDRGNSASGELQHFIARVVQGDYVDPPALPEGLTTRAELDETVAALEERLMAEIKSLQVRLDRHQLPDGAGQSTASPKEEKLTTTELAELLKRAGIWKSKRTLQEYAQENRYPDDLPWRAHKSGGKWYWSELPAKGGAGLLSP</sequence>
<gene>
    <name evidence="1" type="ordered locus">slr7054</name>
</gene>
<reference evidence="1 2" key="1">
    <citation type="journal article" date="2003" name="DNA Res.">
        <title>Structural analysis of four large plasmids harboring in a unicellular cyanobacterium, Synechocystis sp. PCC 6803.</title>
        <authorList>
            <person name="Kaneko T."/>
            <person name="Nakamura Y."/>
            <person name="Sasamoto S."/>
            <person name="Watanabe A."/>
            <person name="Kohara M."/>
            <person name="Matsumoto M."/>
            <person name="Shimpo S."/>
            <person name="Yamada M."/>
            <person name="Tabata S."/>
        </authorList>
    </citation>
    <scope>NUCLEOTIDE SEQUENCE [LARGE SCALE GENOMIC DNA]</scope>
    <source>
        <strain evidence="2">ATCC 27184 / PCC 6803 / Kazusa</strain>
    </source>
</reference>
<organism evidence="1 2">
    <name type="scientific">Synechocystis sp. (strain ATCC 27184 / PCC 6803 / Kazusa)</name>
    <dbReference type="NCBI Taxonomy" id="1111708"/>
    <lineage>
        <taxon>Bacteria</taxon>
        <taxon>Bacillati</taxon>
        <taxon>Cyanobacteriota</taxon>
        <taxon>Cyanophyceae</taxon>
        <taxon>Synechococcales</taxon>
        <taxon>Merismopediaceae</taxon>
        <taxon>Synechocystis</taxon>
    </lineage>
</organism>
<proteinExistence type="predicted"/>
<accession>Q6ZEE4</accession>
<keyword evidence="1" id="KW-0614">Plasmid</keyword>
<dbReference type="Proteomes" id="UP000001425">
    <property type="component" value="Plasmid pSYSA"/>
</dbReference>
<keyword evidence="2" id="KW-1185">Reference proteome</keyword>
<dbReference type="InParanoid" id="Q6ZEE4"/>
<evidence type="ECO:0000313" key="2">
    <source>
        <dbReference type="Proteomes" id="UP000001425"/>
    </source>
</evidence>